<evidence type="ECO:0000313" key="10">
    <source>
        <dbReference type="Proteomes" id="UP001174694"/>
    </source>
</evidence>
<evidence type="ECO:0000313" key="9">
    <source>
        <dbReference type="EMBL" id="KAJ9138601.1"/>
    </source>
</evidence>
<proteinExistence type="predicted"/>
<feature type="domain" description="Ima1 N-terminal" evidence="8">
    <location>
        <begin position="12"/>
        <end position="138"/>
    </location>
</feature>
<organism evidence="9 10">
    <name type="scientific">Pleurostoma richardsiae</name>
    <dbReference type="NCBI Taxonomy" id="41990"/>
    <lineage>
        <taxon>Eukaryota</taxon>
        <taxon>Fungi</taxon>
        <taxon>Dikarya</taxon>
        <taxon>Ascomycota</taxon>
        <taxon>Pezizomycotina</taxon>
        <taxon>Sordariomycetes</taxon>
        <taxon>Sordariomycetidae</taxon>
        <taxon>Calosphaeriales</taxon>
        <taxon>Pleurostomataceae</taxon>
        <taxon>Pleurostoma</taxon>
    </lineage>
</organism>
<dbReference type="PANTHER" id="PTHR28538">
    <property type="entry name" value="INTEGRAL INNER NUCLEAR MEMBRANE PROTEIN IMA1"/>
    <property type="match status" value="1"/>
</dbReference>
<dbReference type="AlphaFoldDB" id="A0AA38VFR1"/>
<keyword evidence="10" id="KW-1185">Reference proteome</keyword>
<protein>
    <submittedName>
        <fullName evidence="9">Integral inner nuclear membrane protein ima1</fullName>
    </submittedName>
</protein>
<feature type="transmembrane region" description="Helical" evidence="7">
    <location>
        <begin position="622"/>
        <end position="639"/>
    </location>
</feature>
<evidence type="ECO:0000256" key="3">
    <source>
        <dbReference type="ARBA" id="ARBA00022989"/>
    </source>
</evidence>
<feature type="region of interest" description="Disordered" evidence="6">
    <location>
        <begin position="511"/>
        <end position="552"/>
    </location>
</feature>
<dbReference type="Proteomes" id="UP001174694">
    <property type="component" value="Unassembled WGS sequence"/>
</dbReference>
<accession>A0AA38VFR1</accession>
<comment type="subcellular location">
    <subcellularLocation>
        <location evidence="1">Nucleus inner membrane</location>
        <topology evidence="1">Multi-pass membrane protein</topology>
    </subcellularLocation>
</comment>
<dbReference type="GO" id="GO:0071765">
    <property type="term" value="P:nuclear inner membrane organization"/>
    <property type="evidence" value="ECO:0007669"/>
    <property type="project" value="InterPro"/>
</dbReference>
<dbReference type="InterPro" id="IPR042321">
    <property type="entry name" value="Ima1"/>
</dbReference>
<feature type="compositionally biased region" description="Basic and acidic residues" evidence="6">
    <location>
        <begin position="512"/>
        <end position="534"/>
    </location>
</feature>
<feature type="region of interest" description="Disordered" evidence="6">
    <location>
        <begin position="52"/>
        <end position="71"/>
    </location>
</feature>
<evidence type="ECO:0000256" key="2">
    <source>
        <dbReference type="ARBA" id="ARBA00022692"/>
    </source>
</evidence>
<evidence type="ECO:0000256" key="1">
    <source>
        <dbReference type="ARBA" id="ARBA00004473"/>
    </source>
</evidence>
<gene>
    <name evidence="9" type="ORF">NKR23_g8327</name>
</gene>
<sequence length="708" mass="78970">MAGLRRPRYLICFYCGRRTSTRYDGQTRFECPNCEATNYLDERGEITDPPVATTTAQSTPPRYAVARTASPTSGDPSNVIFCDTCLKNQHLFTTSLAQYLPEDPSDPDYDELERKYYKFRRGLEQRYPQVCAACEPKVLGRIQQAGYTAKADHLRRMIDRSRKDRTHTTSPPLKLLNTLGSNLWTAGLISQLLSHFCTIIQLLLANVPVEDQLGPLYWLLRVTSPFVRLLPVADRIANWSILASVLGVWWNPRFIQTVRGFTKHIVGLSNWYAYQLMIAFIKIAFMRLVSLPSSQNARFETQVCAHAFMAFFMVFIYNLAQRSVRTDMTPLFAPSAKSTPKITRAVEREEQKTTMSDLLDEILQEPPTASSSAAGVSRLDEDLPSFRSKSSFNPATAAISGNPFRAVAQPPSTDVQLSSLNLSDNKPQEVIRYEEEMDWSPTQSRHRAFNTFGSSQRLGQSFGQAPVDAKAGHFWYKVPPQPTTPAQRLFNPPSAPIIRTSPATTENLLFRGTKDKSHLQQKRDSTAPEEKAVEFRGPSFFPNTSKNDPRSSLSELFDQSFSLTPVDKQPGRSRSATRAGTLLVDSGRGRITRLVELAILAGCMGAWWYAEASSNSERSSQVILAVLVVCLAISLHVNADTLRSIAADRELRWMPAVGLVLGIAELSLACQFGMMLWAGSGEEHISCGTRPSWLIGILGIHQALGWVI</sequence>
<dbReference type="EMBL" id="JANBVO010000029">
    <property type="protein sequence ID" value="KAJ9138601.1"/>
    <property type="molecule type" value="Genomic_DNA"/>
</dbReference>
<dbReference type="PANTHER" id="PTHR28538:SF1">
    <property type="entry name" value="INTEGRAL INNER NUCLEAR MEMBRANE PROTEIN IMA1"/>
    <property type="match status" value="1"/>
</dbReference>
<keyword evidence="4 7" id="KW-0472">Membrane</keyword>
<dbReference type="Pfam" id="PF09779">
    <property type="entry name" value="Ima1_N"/>
    <property type="match status" value="1"/>
</dbReference>
<keyword evidence="5" id="KW-0539">Nucleus</keyword>
<dbReference type="GO" id="GO:0005637">
    <property type="term" value="C:nuclear inner membrane"/>
    <property type="evidence" value="ECO:0007669"/>
    <property type="project" value="UniProtKB-SubCell"/>
</dbReference>
<feature type="transmembrane region" description="Helical" evidence="7">
    <location>
        <begin position="303"/>
        <end position="320"/>
    </location>
</feature>
<evidence type="ECO:0000256" key="7">
    <source>
        <dbReference type="SAM" id="Phobius"/>
    </source>
</evidence>
<keyword evidence="3 7" id="KW-1133">Transmembrane helix</keyword>
<feature type="transmembrane region" description="Helical" evidence="7">
    <location>
        <begin position="271"/>
        <end position="291"/>
    </location>
</feature>
<evidence type="ECO:0000256" key="6">
    <source>
        <dbReference type="SAM" id="MobiDB-lite"/>
    </source>
</evidence>
<keyword evidence="2 7" id="KW-0812">Transmembrane</keyword>
<feature type="compositionally biased region" description="Polar residues" evidence="6">
    <location>
        <begin position="541"/>
        <end position="552"/>
    </location>
</feature>
<comment type="caution">
    <text evidence="9">The sequence shown here is derived from an EMBL/GenBank/DDBJ whole genome shotgun (WGS) entry which is preliminary data.</text>
</comment>
<feature type="transmembrane region" description="Helical" evidence="7">
    <location>
        <begin position="591"/>
        <end position="610"/>
    </location>
</feature>
<reference evidence="9" key="1">
    <citation type="submission" date="2022-07" db="EMBL/GenBank/DDBJ databases">
        <title>Fungi with potential for degradation of polypropylene.</title>
        <authorList>
            <person name="Gostincar C."/>
        </authorList>
    </citation>
    <scope>NUCLEOTIDE SEQUENCE</scope>
    <source>
        <strain evidence="9">EXF-13308</strain>
    </source>
</reference>
<evidence type="ECO:0000256" key="4">
    <source>
        <dbReference type="ARBA" id="ARBA00023136"/>
    </source>
</evidence>
<evidence type="ECO:0000259" key="8">
    <source>
        <dbReference type="Pfam" id="PF09779"/>
    </source>
</evidence>
<dbReference type="InterPro" id="IPR018617">
    <property type="entry name" value="Ima1_N"/>
</dbReference>
<name>A0AA38VFR1_9PEZI</name>
<evidence type="ECO:0000256" key="5">
    <source>
        <dbReference type="ARBA" id="ARBA00023242"/>
    </source>
</evidence>
<dbReference type="GO" id="GO:0034506">
    <property type="term" value="C:chromosome, centromeric core domain"/>
    <property type="evidence" value="ECO:0007669"/>
    <property type="project" value="TreeGrafter"/>
</dbReference>
<feature type="transmembrane region" description="Helical" evidence="7">
    <location>
        <begin position="651"/>
        <end position="677"/>
    </location>
</feature>
<dbReference type="GO" id="GO:0034992">
    <property type="term" value="C:microtubule organizing center attachment site"/>
    <property type="evidence" value="ECO:0007669"/>
    <property type="project" value="TreeGrafter"/>
</dbReference>
<dbReference type="GO" id="GO:0044732">
    <property type="term" value="C:mitotic spindle pole body"/>
    <property type="evidence" value="ECO:0007669"/>
    <property type="project" value="TreeGrafter"/>
</dbReference>